<dbReference type="RefSeq" id="WP_132703703.1">
    <property type="nucleotide sequence ID" value="NZ_SLZR01000023.1"/>
</dbReference>
<proteinExistence type="predicted"/>
<dbReference type="Proteomes" id="UP000295793">
    <property type="component" value="Unassembled WGS sequence"/>
</dbReference>
<accession>A0A4R3HWP8</accession>
<comment type="caution">
    <text evidence="1">The sequence shown here is derived from an EMBL/GenBank/DDBJ whole genome shotgun (WGS) entry which is preliminary data.</text>
</comment>
<evidence type="ECO:0008006" key="3">
    <source>
        <dbReference type="Google" id="ProtNLM"/>
    </source>
</evidence>
<evidence type="ECO:0000313" key="2">
    <source>
        <dbReference type="Proteomes" id="UP000295793"/>
    </source>
</evidence>
<dbReference type="OrthoDB" id="119238at2"/>
<protein>
    <recommendedName>
        <fullName evidence="3">RiboL-PSP-HEPN domain-containing protein</fullName>
    </recommendedName>
</protein>
<dbReference type="AlphaFoldDB" id="A0A4R3HWP8"/>
<gene>
    <name evidence="1" type="ORF">BCF53_1233</name>
</gene>
<sequence length="294" mass="34660">MSYYYDLPEDQKTISKAELKSRPERFQIEVMRTWFFQRYQDPVHECPYDGREGGYQYIHGGPYEAGEELFDEFGEFIDEEIIEKLASELEDECIEWSGISQPDDYDDYLFDIAGSVADPYKDLLASIENLRSMISMELDDSHQQTLFKMVFTSTITSMEAFLSEYFIGKIEREPYSLRKFVETNTDFKKEKFSLSEIFDRRENIDKYAKEYLVDLLWHNLPKIRPIYKKALNIEFPESIENLVKATHMRHDLVHRAGKSKEGNTITLHKKDVVDLIDEVEKFAKHIEQAGTPEF</sequence>
<reference evidence="1 2" key="1">
    <citation type="submission" date="2019-03" db="EMBL/GenBank/DDBJ databases">
        <title>Genomic Encyclopedia of Archaeal and Bacterial Type Strains, Phase II (KMG-II): from individual species to whole genera.</title>
        <authorList>
            <person name="Goeker M."/>
        </authorList>
    </citation>
    <scope>NUCLEOTIDE SEQUENCE [LARGE SCALE GENOMIC DNA]</scope>
    <source>
        <strain evidence="1 2">DSM 15388</strain>
    </source>
</reference>
<evidence type="ECO:0000313" key="1">
    <source>
        <dbReference type="EMBL" id="TCS36681.1"/>
    </source>
</evidence>
<dbReference type="EMBL" id="SLZR01000023">
    <property type="protein sequence ID" value="TCS36681.1"/>
    <property type="molecule type" value="Genomic_DNA"/>
</dbReference>
<name>A0A4R3HWP8_9GAMM</name>
<keyword evidence="2" id="KW-1185">Reference proteome</keyword>
<organism evidence="1 2">
    <name type="scientific">Reinekea marinisedimentorum</name>
    <dbReference type="NCBI Taxonomy" id="230495"/>
    <lineage>
        <taxon>Bacteria</taxon>
        <taxon>Pseudomonadati</taxon>
        <taxon>Pseudomonadota</taxon>
        <taxon>Gammaproteobacteria</taxon>
        <taxon>Oceanospirillales</taxon>
        <taxon>Saccharospirillaceae</taxon>
        <taxon>Reinekea</taxon>
    </lineage>
</organism>